<keyword evidence="1" id="KW-0732">Signal</keyword>
<evidence type="ECO:0000256" key="1">
    <source>
        <dbReference type="SAM" id="SignalP"/>
    </source>
</evidence>
<dbReference type="EMBL" id="GFTR01002536">
    <property type="protein sequence ID" value="JAW13890.1"/>
    <property type="molecule type" value="Transcribed_RNA"/>
</dbReference>
<sequence>MISPKMLFTLLVLIYVTLSHEEVPEIETFSLEEAKSELKKLVDETLDKISNYGEEVKRKLKEWKDSYAKGGNLEENIQDLELILNNSITNYFKEKKTSLNKKLVNLAKGKLDNVKGSFEQFYEDSKILLEGAEKYWKKQWNAATNLLKSAV</sequence>
<reference evidence="2" key="1">
    <citation type="journal article" date="2018" name="PLoS Negl. Trop. Dis.">
        <title>An insight into the salivary gland and fat body transcriptome of Panstrongylus lignarius (Hemiptera: Heteroptera), the main vector of Chagas disease in Peru.</title>
        <authorList>
            <person name="Nevoa J.C."/>
            <person name="Mendes M.T."/>
            <person name="da Silva M.V."/>
            <person name="Soares S.C."/>
            <person name="Oliveira C.J.F."/>
            <person name="Ribeiro J.M.C."/>
        </authorList>
    </citation>
    <scope>NUCLEOTIDE SEQUENCE</scope>
</reference>
<evidence type="ECO:0000313" key="2">
    <source>
        <dbReference type="EMBL" id="JAW13890.1"/>
    </source>
</evidence>
<name>A0A224XZ46_9HEMI</name>
<protein>
    <submittedName>
        <fullName evidence="2">Putative secreted protein</fullName>
    </submittedName>
</protein>
<accession>A0A224XZ46</accession>
<feature type="signal peptide" evidence="1">
    <location>
        <begin position="1"/>
        <end position="19"/>
    </location>
</feature>
<feature type="chain" id="PRO_5012646343" evidence="1">
    <location>
        <begin position="20"/>
        <end position="151"/>
    </location>
</feature>
<proteinExistence type="predicted"/>
<organism evidence="2">
    <name type="scientific">Panstrongylus lignarius</name>
    <dbReference type="NCBI Taxonomy" id="156445"/>
    <lineage>
        <taxon>Eukaryota</taxon>
        <taxon>Metazoa</taxon>
        <taxon>Ecdysozoa</taxon>
        <taxon>Arthropoda</taxon>
        <taxon>Hexapoda</taxon>
        <taxon>Insecta</taxon>
        <taxon>Pterygota</taxon>
        <taxon>Neoptera</taxon>
        <taxon>Paraneoptera</taxon>
        <taxon>Hemiptera</taxon>
        <taxon>Heteroptera</taxon>
        <taxon>Panheteroptera</taxon>
        <taxon>Cimicomorpha</taxon>
        <taxon>Reduviidae</taxon>
        <taxon>Triatominae</taxon>
        <taxon>Panstrongylus</taxon>
    </lineage>
</organism>
<dbReference type="AlphaFoldDB" id="A0A224XZ46"/>